<dbReference type="AlphaFoldDB" id="A0A2X3KJ97"/>
<evidence type="ECO:0000313" key="2">
    <source>
        <dbReference type="Proteomes" id="UP000250991"/>
    </source>
</evidence>
<dbReference type="Pfam" id="PF11996">
    <property type="entry name" value="DUF3491"/>
    <property type="match status" value="1"/>
</dbReference>
<name>A0A2X3KJ97_ECOLX</name>
<proteinExistence type="predicted"/>
<dbReference type="EMBL" id="UARW01000010">
    <property type="protein sequence ID" value="SQD07411.1"/>
    <property type="molecule type" value="Genomic_DNA"/>
</dbReference>
<accession>A0A2X3KJ97</accession>
<reference evidence="1 2" key="1">
    <citation type="submission" date="2018-06" db="EMBL/GenBank/DDBJ databases">
        <authorList>
            <consortium name="Pathogen Informatics"/>
            <person name="Doyle S."/>
        </authorList>
    </citation>
    <scope>NUCLEOTIDE SEQUENCE [LARGE SCALE GENOMIC DNA]</scope>
    <source>
        <strain evidence="1 2">NCTC8009</strain>
    </source>
</reference>
<evidence type="ECO:0000313" key="1">
    <source>
        <dbReference type="EMBL" id="SQD07411.1"/>
    </source>
</evidence>
<dbReference type="InterPro" id="IPR021882">
    <property type="entry name" value="DUF3491"/>
</dbReference>
<protein>
    <submittedName>
        <fullName evidence="1">Efa1/LifA-like protein</fullName>
    </submittedName>
</protein>
<dbReference type="Proteomes" id="UP000250991">
    <property type="component" value="Unassembled WGS sequence"/>
</dbReference>
<sequence>MLLLRSKVHAAPLKNTSAGEMQLSERQWQQQEHIIVKPDNEAPSLILSEFRRFTISSDKTFSLKLMCHQGMVRIDRRSLSVRLFYLREQPGIGSLRLTFRDFFTEVMDTTDREILEKELRPILIGYTPLYQRCIQKSSGISS</sequence>
<organism evidence="1 2">
    <name type="scientific">Escherichia coli</name>
    <dbReference type="NCBI Taxonomy" id="562"/>
    <lineage>
        <taxon>Bacteria</taxon>
        <taxon>Pseudomonadati</taxon>
        <taxon>Pseudomonadota</taxon>
        <taxon>Gammaproteobacteria</taxon>
        <taxon>Enterobacterales</taxon>
        <taxon>Enterobacteriaceae</taxon>
        <taxon>Escherichia</taxon>
    </lineage>
</organism>
<gene>
    <name evidence="1" type="primary">efa1</name>
    <name evidence="1" type="synonym">lifA_9</name>
    <name evidence="1" type="ORF">NCTC8009_08038</name>
</gene>